<organism evidence="2 3">
    <name type="scientific">Malikia spinosa</name>
    <dbReference type="NCBI Taxonomy" id="86180"/>
    <lineage>
        <taxon>Bacteria</taxon>
        <taxon>Pseudomonadati</taxon>
        <taxon>Pseudomonadota</taxon>
        <taxon>Betaproteobacteria</taxon>
        <taxon>Burkholderiales</taxon>
        <taxon>Comamonadaceae</taxon>
        <taxon>Malikia</taxon>
    </lineage>
</organism>
<sequence>MEEETGSVKTARKARTLDEEIAHQREKLRKLEERQREQQRREREKNQKAVLELIKAERLDTVPAERWRAVMPKLKVVLAVEPEPGKNPQKGT</sequence>
<evidence type="ECO:0000313" key="3">
    <source>
        <dbReference type="Proteomes" id="UP000481947"/>
    </source>
</evidence>
<reference evidence="2 3" key="1">
    <citation type="submission" date="2019-09" db="EMBL/GenBank/DDBJ databases">
        <title>Identification of Malikia spinosa a prominent benzene-, toluene-, and ethylbenzene-degrading bacterium: enrichment, isolation and whole genome sequencing.</title>
        <authorList>
            <person name="Tancsics A."/>
            <person name="Revesz F."/>
            <person name="Kriszt B."/>
        </authorList>
    </citation>
    <scope>NUCLEOTIDE SEQUENCE [LARGE SCALE GENOMIC DNA]</scope>
    <source>
        <strain evidence="2 3">AB6</strain>
    </source>
</reference>
<accession>A0A7C9IYI8</accession>
<evidence type="ECO:0000313" key="2">
    <source>
        <dbReference type="EMBL" id="MYZ52267.1"/>
    </source>
</evidence>
<dbReference type="RefSeq" id="WP_161125147.1">
    <property type="nucleotide sequence ID" value="NZ_VYSB01000008.1"/>
</dbReference>
<feature type="region of interest" description="Disordered" evidence="1">
    <location>
        <begin position="1"/>
        <end position="47"/>
    </location>
</feature>
<feature type="compositionally biased region" description="Basic and acidic residues" evidence="1">
    <location>
        <begin position="15"/>
        <end position="47"/>
    </location>
</feature>
<evidence type="ECO:0000256" key="1">
    <source>
        <dbReference type="SAM" id="MobiDB-lite"/>
    </source>
</evidence>
<dbReference type="AlphaFoldDB" id="A0A7C9IYI8"/>
<dbReference type="EMBL" id="VYSB01000008">
    <property type="protein sequence ID" value="MYZ52267.1"/>
    <property type="molecule type" value="Genomic_DNA"/>
</dbReference>
<dbReference type="Proteomes" id="UP000481947">
    <property type="component" value="Unassembled WGS sequence"/>
</dbReference>
<comment type="caution">
    <text evidence="2">The sequence shown here is derived from an EMBL/GenBank/DDBJ whole genome shotgun (WGS) entry which is preliminary data.</text>
</comment>
<proteinExistence type="predicted"/>
<protein>
    <submittedName>
        <fullName evidence="2">Uncharacterized protein</fullName>
    </submittedName>
</protein>
<gene>
    <name evidence="2" type="ORF">F5985_08990</name>
</gene>
<name>A0A7C9IYI8_9BURK</name>